<evidence type="ECO:0000313" key="10">
    <source>
        <dbReference type="Proteomes" id="UP000078544"/>
    </source>
</evidence>
<dbReference type="OrthoDB" id="5417887at2759"/>
<evidence type="ECO:0000259" key="8">
    <source>
        <dbReference type="Pfam" id="PF20684"/>
    </source>
</evidence>
<organism evidence="9 10">
    <name type="scientific">Moelleriella libera RCEF 2490</name>
    <dbReference type="NCBI Taxonomy" id="1081109"/>
    <lineage>
        <taxon>Eukaryota</taxon>
        <taxon>Fungi</taxon>
        <taxon>Dikarya</taxon>
        <taxon>Ascomycota</taxon>
        <taxon>Pezizomycotina</taxon>
        <taxon>Sordariomycetes</taxon>
        <taxon>Hypocreomycetidae</taxon>
        <taxon>Hypocreales</taxon>
        <taxon>Clavicipitaceae</taxon>
        <taxon>Moelleriella</taxon>
    </lineage>
</organism>
<evidence type="ECO:0000313" key="9">
    <source>
        <dbReference type="EMBL" id="KZZ99649.1"/>
    </source>
</evidence>
<feature type="transmembrane region" description="Helical" evidence="7">
    <location>
        <begin position="255"/>
        <end position="274"/>
    </location>
</feature>
<dbReference type="STRING" id="1081109.A0A168FA84"/>
<feature type="transmembrane region" description="Helical" evidence="7">
    <location>
        <begin position="130"/>
        <end position="155"/>
    </location>
</feature>
<keyword evidence="10" id="KW-1185">Reference proteome</keyword>
<reference evidence="9 10" key="1">
    <citation type="journal article" date="2016" name="Genome Biol. Evol.">
        <title>Divergent and convergent evolution of fungal pathogenicity.</title>
        <authorList>
            <person name="Shang Y."/>
            <person name="Xiao G."/>
            <person name="Zheng P."/>
            <person name="Cen K."/>
            <person name="Zhan S."/>
            <person name="Wang C."/>
        </authorList>
    </citation>
    <scope>NUCLEOTIDE SEQUENCE [LARGE SCALE GENOMIC DNA]</scope>
    <source>
        <strain evidence="9 10">RCEF 2490</strain>
    </source>
</reference>
<feature type="transmembrane region" description="Helical" evidence="7">
    <location>
        <begin position="54"/>
        <end position="76"/>
    </location>
</feature>
<evidence type="ECO:0000256" key="6">
    <source>
        <dbReference type="SAM" id="MobiDB-lite"/>
    </source>
</evidence>
<name>A0A168FA84_9HYPO</name>
<feature type="transmembrane region" description="Helical" evidence="7">
    <location>
        <begin position="183"/>
        <end position="203"/>
    </location>
</feature>
<feature type="region of interest" description="Disordered" evidence="6">
    <location>
        <begin position="325"/>
        <end position="362"/>
    </location>
</feature>
<protein>
    <recommendedName>
        <fullName evidence="8">Rhodopsin domain-containing protein</fullName>
    </recommendedName>
</protein>
<keyword evidence="4 7" id="KW-0472">Membrane</keyword>
<feature type="transmembrane region" description="Helical" evidence="7">
    <location>
        <begin position="24"/>
        <end position="42"/>
    </location>
</feature>
<evidence type="ECO:0000256" key="5">
    <source>
        <dbReference type="ARBA" id="ARBA00038359"/>
    </source>
</evidence>
<keyword evidence="3 7" id="KW-1133">Transmembrane helix</keyword>
<feature type="compositionally biased region" description="Basic and acidic residues" evidence="6">
    <location>
        <begin position="328"/>
        <end position="353"/>
    </location>
</feature>
<feature type="domain" description="Rhodopsin" evidence="8">
    <location>
        <begin position="38"/>
        <end position="279"/>
    </location>
</feature>
<dbReference type="InterPro" id="IPR049326">
    <property type="entry name" value="Rhodopsin_dom_fungi"/>
</dbReference>
<dbReference type="InterPro" id="IPR052337">
    <property type="entry name" value="SAT4-like"/>
</dbReference>
<comment type="subcellular location">
    <subcellularLocation>
        <location evidence="1">Membrane</location>
        <topology evidence="1">Multi-pass membrane protein</topology>
    </subcellularLocation>
</comment>
<keyword evidence="2 7" id="KW-0812">Transmembrane</keyword>
<comment type="similarity">
    <text evidence="5">Belongs to the SAT4 family.</text>
</comment>
<evidence type="ECO:0000256" key="2">
    <source>
        <dbReference type="ARBA" id="ARBA00022692"/>
    </source>
</evidence>
<sequence length="384" mass="42959">MDGGSTGPSPEYLAESQSESLKRILWAATGLPVLFALLRCYTRLWLRKVFGPDDLFMIPAVLLLVAYAVVITVAADKGLGRHIEHVAQHPQNVIDVALFSFISQPLVLMSCALGKTSFALTLIRVSAQQWVVALLWFLIISINVLHILISIFVFARCQDPRHLWNPAIPSSCWPPHVFNDLSLFVGSYSAATDFVLALLPWAILWNLQMRKREKFGVAVAMSLGIFAGSVAIVKIQHLVANSDNQDITYSLAHLLWWAGVENGMILVASCVPTLRPLLKSLFPGSAAHKMPSEHSHELITFSNFNVLSPKAKRGHWSTTVETQIQHDANSDDHSERSIIKREPDTDENIEIRRKPSRRLGQKRAYVPDNQIKKTTEVNVIYDEK</sequence>
<proteinExistence type="inferred from homology"/>
<evidence type="ECO:0000256" key="4">
    <source>
        <dbReference type="ARBA" id="ARBA00023136"/>
    </source>
</evidence>
<dbReference type="Pfam" id="PF20684">
    <property type="entry name" value="Fung_rhodopsin"/>
    <property type="match status" value="1"/>
</dbReference>
<evidence type="ECO:0000256" key="1">
    <source>
        <dbReference type="ARBA" id="ARBA00004141"/>
    </source>
</evidence>
<evidence type="ECO:0000256" key="3">
    <source>
        <dbReference type="ARBA" id="ARBA00022989"/>
    </source>
</evidence>
<dbReference type="AlphaFoldDB" id="A0A168FA84"/>
<feature type="transmembrane region" description="Helical" evidence="7">
    <location>
        <begin position="215"/>
        <end position="235"/>
    </location>
</feature>
<dbReference type="GO" id="GO:0016020">
    <property type="term" value="C:membrane"/>
    <property type="evidence" value="ECO:0007669"/>
    <property type="project" value="UniProtKB-SubCell"/>
</dbReference>
<gene>
    <name evidence="9" type="ORF">AAL_02221</name>
</gene>
<comment type="caution">
    <text evidence="9">The sequence shown here is derived from an EMBL/GenBank/DDBJ whole genome shotgun (WGS) entry which is preliminary data.</text>
</comment>
<dbReference type="PANTHER" id="PTHR33048:SF42">
    <property type="entry name" value="INTEGRAL MEMBRANE PROTEIN"/>
    <property type="match status" value="1"/>
</dbReference>
<feature type="transmembrane region" description="Helical" evidence="7">
    <location>
        <begin position="96"/>
        <end position="118"/>
    </location>
</feature>
<dbReference type="EMBL" id="AZGY01000003">
    <property type="protein sequence ID" value="KZZ99649.1"/>
    <property type="molecule type" value="Genomic_DNA"/>
</dbReference>
<evidence type="ECO:0000256" key="7">
    <source>
        <dbReference type="SAM" id="Phobius"/>
    </source>
</evidence>
<dbReference type="Proteomes" id="UP000078544">
    <property type="component" value="Unassembled WGS sequence"/>
</dbReference>
<accession>A0A168FA84</accession>
<dbReference type="PANTHER" id="PTHR33048">
    <property type="entry name" value="PTH11-LIKE INTEGRAL MEMBRANE PROTEIN (AFU_ORTHOLOGUE AFUA_5G11245)"/>
    <property type="match status" value="1"/>
</dbReference>